<accession>A0ABY1PSP6</accession>
<proteinExistence type="predicted"/>
<comment type="caution">
    <text evidence="1">The sequence shown here is derived from an EMBL/GenBank/DDBJ whole genome shotgun (WGS) entry which is preliminary data.</text>
</comment>
<dbReference type="Proteomes" id="UP001158049">
    <property type="component" value="Unassembled WGS sequence"/>
</dbReference>
<organism evidence="1 2">
    <name type="scientific">Noviherbaspirillum suwonense</name>
    <dbReference type="NCBI Taxonomy" id="1224511"/>
    <lineage>
        <taxon>Bacteria</taxon>
        <taxon>Pseudomonadati</taxon>
        <taxon>Pseudomonadota</taxon>
        <taxon>Betaproteobacteria</taxon>
        <taxon>Burkholderiales</taxon>
        <taxon>Oxalobacteraceae</taxon>
        <taxon>Noviherbaspirillum</taxon>
    </lineage>
</organism>
<sequence>MSTITFPHAARNEAPSTYAQNVGYAFRSLLAALLAVKPQQPASPRSTLRDQLAVFRLARDYEALSPNLAAELRFIASRG</sequence>
<keyword evidence="2" id="KW-1185">Reference proteome</keyword>
<name>A0ABY1PSP6_9BURK</name>
<evidence type="ECO:0000313" key="1">
    <source>
        <dbReference type="EMBL" id="SMP45908.1"/>
    </source>
</evidence>
<dbReference type="EMBL" id="FXUL01000001">
    <property type="protein sequence ID" value="SMP45908.1"/>
    <property type="molecule type" value="Genomic_DNA"/>
</dbReference>
<reference evidence="1 2" key="1">
    <citation type="submission" date="2017-05" db="EMBL/GenBank/DDBJ databases">
        <authorList>
            <person name="Varghese N."/>
            <person name="Submissions S."/>
        </authorList>
    </citation>
    <scope>NUCLEOTIDE SEQUENCE [LARGE SCALE GENOMIC DNA]</scope>
    <source>
        <strain evidence="1 2">DSM 26001</strain>
    </source>
</reference>
<protein>
    <submittedName>
        <fullName evidence="1">Uncharacterized protein</fullName>
    </submittedName>
</protein>
<dbReference type="RefSeq" id="WP_283440723.1">
    <property type="nucleotide sequence ID" value="NZ_FXUL01000001.1"/>
</dbReference>
<evidence type="ECO:0000313" key="2">
    <source>
        <dbReference type="Proteomes" id="UP001158049"/>
    </source>
</evidence>
<gene>
    <name evidence="1" type="ORF">SAMN06295970_101581</name>
</gene>